<dbReference type="EMBL" id="JAJTWT010000023">
    <property type="protein sequence ID" value="MCE4540746.1"/>
    <property type="molecule type" value="Genomic_DNA"/>
</dbReference>
<dbReference type="SUPFAM" id="SSF159941">
    <property type="entry name" value="MM3350-like"/>
    <property type="match status" value="1"/>
</dbReference>
<comment type="caution">
    <text evidence="2">The sequence shown here is derived from an EMBL/GenBank/DDBJ whole genome shotgun (WGS) entry which is preliminary data.</text>
</comment>
<dbReference type="PANTHER" id="PTHR41878">
    <property type="entry name" value="LEXA REPRESSOR-RELATED"/>
    <property type="match status" value="1"/>
</dbReference>
<dbReference type="Pfam" id="PF07929">
    <property type="entry name" value="PRiA4_ORF3"/>
    <property type="match status" value="1"/>
</dbReference>
<proteinExistence type="predicted"/>
<dbReference type="Proteomes" id="UP001201463">
    <property type="component" value="Unassembled WGS sequence"/>
</dbReference>
<evidence type="ECO:0000313" key="2">
    <source>
        <dbReference type="EMBL" id="MCE4540746.1"/>
    </source>
</evidence>
<sequence>MATRKTAIRKKPAPAYAYRLLVKLEGSEPSVWRLISVPGHMTLADLDRVIQAAMGWTNSHLHQFGINGTLYGIPDDEWPDDRPVLPDGGYSLDEVLGTSTEGFVYQYDFGDSWNHDVTVQGVEVADEKRNSWPMCLAGANACPPEDVGGLGGYEDFLRAMGDLSHPEHDAMRRWCGGPFDPTSFDINAANRAIRDWLLNLR</sequence>
<dbReference type="InterPro" id="IPR012912">
    <property type="entry name" value="Plasmid_pRiA4b_Orf3-like"/>
</dbReference>
<dbReference type="RefSeq" id="WP_233395443.1">
    <property type="nucleotide sequence ID" value="NZ_JAJTWT010000023.1"/>
</dbReference>
<protein>
    <submittedName>
        <fullName evidence="2">Plasmid pRiA4b ORF-3 family protein</fullName>
    </submittedName>
</protein>
<dbReference type="Gene3D" id="3.10.290.30">
    <property type="entry name" value="MM3350-like"/>
    <property type="match status" value="1"/>
</dbReference>
<reference evidence="2 3" key="1">
    <citation type="submission" date="2021-12" db="EMBL/GenBank/DDBJ databases">
        <title>Genome seq of p7.</title>
        <authorList>
            <person name="Seo T."/>
        </authorList>
    </citation>
    <scope>NUCLEOTIDE SEQUENCE [LARGE SCALE GENOMIC DNA]</scope>
    <source>
        <strain evidence="2 3">P7</strain>
    </source>
</reference>
<name>A0ABS8XIR8_9BURK</name>
<evidence type="ECO:0000259" key="1">
    <source>
        <dbReference type="Pfam" id="PF07929"/>
    </source>
</evidence>
<dbReference type="PANTHER" id="PTHR41878:SF1">
    <property type="entry name" value="TNPR PROTEIN"/>
    <property type="match status" value="1"/>
</dbReference>
<dbReference type="InterPro" id="IPR024047">
    <property type="entry name" value="MM3350-like_sf"/>
</dbReference>
<keyword evidence="3" id="KW-1185">Reference proteome</keyword>
<gene>
    <name evidence="2" type="ORF">LXT12_26300</name>
</gene>
<accession>A0ABS8XIR8</accession>
<organism evidence="2 3">
    <name type="scientific">Pelomonas caseinilytica</name>
    <dbReference type="NCBI Taxonomy" id="2906763"/>
    <lineage>
        <taxon>Bacteria</taxon>
        <taxon>Pseudomonadati</taxon>
        <taxon>Pseudomonadota</taxon>
        <taxon>Betaproteobacteria</taxon>
        <taxon>Burkholderiales</taxon>
        <taxon>Sphaerotilaceae</taxon>
        <taxon>Roseateles</taxon>
    </lineage>
</organism>
<evidence type="ECO:0000313" key="3">
    <source>
        <dbReference type="Proteomes" id="UP001201463"/>
    </source>
</evidence>
<feature type="domain" description="Plasmid pRiA4b Orf3-like" evidence="1">
    <location>
        <begin position="17"/>
        <end position="187"/>
    </location>
</feature>